<comment type="caution">
    <text evidence="1">The sequence shown here is derived from an EMBL/GenBank/DDBJ whole genome shotgun (WGS) entry which is preliminary data.</text>
</comment>
<dbReference type="AlphaFoldDB" id="C9LUQ6"/>
<name>C9LUQ6_SELS3</name>
<gene>
    <name evidence="1" type="ORF">SELSPUOL_01192</name>
</gene>
<accession>C9LUQ6</accession>
<sequence length="52" mass="6010">MKITLQFAESHDWLFLSLDTILSNRIKKLSIAFTNVVHNRCFIKIPLDGHLA</sequence>
<dbReference type="EMBL" id="ACKP02000017">
    <property type="protein sequence ID" value="EEX77391.1"/>
    <property type="molecule type" value="Genomic_DNA"/>
</dbReference>
<proteinExistence type="predicted"/>
<evidence type="ECO:0000313" key="2">
    <source>
        <dbReference type="Proteomes" id="UP000003505"/>
    </source>
</evidence>
<reference evidence="1 2" key="1">
    <citation type="submission" date="2009-09" db="EMBL/GenBank/DDBJ databases">
        <authorList>
            <person name="Weinstock G."/>
            <person name="Sodergren E."/>
            <person name="Clifton S."/>
            <person name="Fulton L."/>
            <person name="Fulton B."/>
            <person name="Courtney L."/>
            <person name="Fronick C."/>
            <person name="Harrison M."/>
            <person name="Strong C."/>
            <person name="Farmer C."/>
            <person name="Delahaunty K."/>
            <person name="Markovic C."/>
            <person name="Hall O."/>
            <person name="Minx P."/>
            <person name="Tomlinson C."/>
            <person name="Mitreva M."/>
            <person name="Nelson J."/>
            <person name="Hou S."/>
            <person name="Wollam A."/>
            <person name="Pepin K.H."/>
            <person name="Johnson M."/>
            <person name="Bhonagiri V."/>
            <person name="Nash W.E."/>
            <person name="Warren W."/>
            <person name="Chinwalla A."/>
            <person name="Mardis E.R."/>
            <person name="Wilson R.K."/>
        </authorList>
    </citation>
    <scope>NUCLEOTIDE SEQUENCE [LARGE SCALE GENOMIC DNA]</scope>
    <source>
        <strain evidence="2">ATCC 35185 / DSM 20758 / VPI D19B-28</strain>
    </source>
</reference>
<evidence type="ECO:0000313" key="1">
    <source>
        <dbReference type="EMBL" id="EEX77391.1"/>
    </source>
</evidence>
<dbReference type="Proteomes" id="UP000003505">
    <property type="component" value="Unassembled WGS sequence"/>
</dbReference>
<protein>
    <submittedName>
        <fullName evidence="1">Uncharacterized protein</fullName>
    </submittedName>
</protein>
<organism evidence="1 2">
    <name type="scientific">Selenomonas sputigena (strain ATCC 35185 / DSM 20758 / CCUG 44933 / VPI D19B-28)</name>
    <dbReference type="NCBI Taxonomy" id="546271"/>
    <lineage>
        <taxon>Bacteria</taxon>
        <taxon>Bacillati</taxon>
        <taxon>Bacillota</taxon>
        <taxon>Negativicutes</taxon>
        <taxon>Selenomonadales</taxon>
        <taxon>Selenomonadaceae</taxon>
        <taxon>Selenomonas</taxon>
    </lineage>
</organism>